<dbReference type="RefSeq" id="WP_079646391.1">
    <property type="nucleotide sequence ID" value="NZ_JBHRVT010000003.1"/>
</dbReference>
<proteinExistence type="predicted"/>
<dbReference type="CDD" id="cd19166">
    <property type="entry name" value="HemeO-bac"/>
    <property type="match status" value="1"/>
</dbReference>
<dbReference type="Proteomes" id="UP000189818">
    <property type="component" value="Unassembled WGS sequence"/>
</dbReference>
<organism evidence="1 2">
    <name type="scientific">Rhizorhabdus histidinilytica</name>
    <dbReference type="NCBI Taxonomy" id="439228"/>
    <lineage>
        <taxon>Bacteria</taxon>
        <taxon>Pseudomonadati</taxon>
        <taxon>Pseudomonadota</taxon>
        <taxon>Alphaproteobacteria</taxon>
        <taxon>Sphingomonadales</taxon>
        <taxon>Sphingomonadaceae</taxon>
        <taxon>Rhizorhabdus</taxon>
    </lineage>
</organism>
<reference evidence="2" key="1">
    <citation type="submission" date="2017-02" db="EMBL/GenBank/DDBJ databases">
        <authorList>
            <person name="Varghese N."/>
            <person name="Submissions S."/>
        </authorList>
    </citation>
    <scope>NUCLEOTIDE SEQUENCE [LARGE SCALE GENOMIC DNA]</scope>
    <source>
        <strain evidence="2">UM2</strain>
    </source>
</reference>
<dbReference type="InterPro" id="IPR016084">
    <property type="entry name" value="Haem_Oase-like_multi-hlx"/>
</dbReference>
<dbReference type="Gene3D" id="1.20.910.10">
    <property type="entry name" value="Heme oxygenase-like"/>
    <property type="match status" value="1"/>
</dbReference>
<accession>A0A1T5A0P5</accession>
<sequence length="172" mass="18541">MRRETGAAHGRVDGLFGACDLATEQGYGTFLRAQAVAWETLRPLLDDGSLARADALRRDLDALGLAVPPPLRNVDLPEMATAGHDYVLEGSRLGSAVLLRQLRAASPALAERAGAYLLESGDTAGWKLLSTRLQNEGGVHDSNDKIVEDALFVFDLFERSWHAVDMSPANIS</sequence>
<dbReference type="EMBL" id="FUYM01000001">
    <property type="protein sequence ID" value="SKB28552.1"/>
    <property type="molecule type" value="Genomic_DNA"/>
</dbReference>
<dbReference type="SUPFAM" id="SSF48613">
    <property type="entry name" value="Heme oxygenase-like"/>
    <property type="match status" value="1"/>
</dbReference>
<keyword evidence="2" id="KW-1185">Reference proteome</keyword>
<protein>
    <recommendedName>
        <fullName evidence="3">Biliverdin-producing heme oxygenase</fullName>
    </recommendedName>
</protein>
<dbReference type="AlphaFoldDB" id="A0A1T5A0P5"/>
<evidence type="ECO:0000313" key="2">
    <source>
        <dbReference type="Proteomes" id="UP000189818"/>
    </source>
</evidence>
<dbReference type="STRING" id="439228.SAMN06295920_101448"/>
<gene>
    <name evidence="1" type="ORF">SAMN06295920_101448</name>
</gene>
<evidence type="ECO:0008006" key="3">
    <source>
        <dbReference type="Google" id="ProtNLM"/>
    </source>
</evidence>
<evidence type="ECO:0000313" key="1">
    <source>
        <dbReference type="EMBL" id="SKB28552.1"/>
    </source>
</evidence>
<name>A0A1T5A0P5_9SPHN</name>